<dbReference type="SMART" id="SM00471">
    <property type="entry name" value="HDc"/>
    <property type="match status" value="1"/>
</dbReference>
<keyword evidence="8" id="KW-0812">Transmembrane</keyword>
<dbReference type="EC" id="3.1.4.-" evidence="6"/>
<organism evidence="10">
    <name type="scientific">Chromera velia CCMP2878</name>
    <dbReference type="NCBI Taxonomy" id="1169474"/>
    <lineage>
        <taxon>Eukaryota</taxon>
        <taxon>Sar</taxon>
        <taxon>Alveolata</taxon>
        <taxon>Colpodellida</taxon>
        <taxon>Chromeraceae</taxon>
        <taxon>Chromera</taxon>
    </lineage>
</organism>
<feature type="region of interest" description="Disordered" evidence="7">
    <location>
        <begin position="948"/>
        <end position="991"/>
    </location>
</feature>
<name>A0A0G4HQG8_9ALVE</name>
<keyword evidence="1 5" id="KW-0479">Metal-binding</keyword>
<dbReference type="Pfam" id="PF00233">
    <property type="entry name" value="PDEase_I"/>
    <property type="match status" value="1"/>
</dbReference>
<dbReference type="VEuPathDB" id="CryptoDB:Cvel_7930"/>
<evidence type="ECO:0000256" key="1">
    <source>
        <dbReference type="ARBA" id="ARBA00022723"/>
    </source>
</evidence>
<gene>
    <name evidence="10" type="ORF">Cvel_7930</name>
</gene>
<dbReference type="InterPro" id="IPR023088">
    <property type="entry name" value="PDEase"/>
</dbReference>
<feature type="transmembrane region" description="Helical" evidence="8">
    <location>
        <begin position="265"/>
        <end position="287"/>
    </location>
</feature>
<evidence type="ECO:0000259" key="9">
    <source>
        <dbReference type="PROSITE" id="PS51845"/>
    </source>
</evidence>
<feature type="transmembrane region" description="Helical" evidence="8">
    <location>
        <begin position="107"/>
        <end position="126"/>
    </location>
</feature>
<dbReference type="AlphaFoldDB" id="A0A0G4HQG8"/>
<evidence type="ECO:0000256" key="5">
    <source>
        <dbReference type="PIRSR" id="PIRSR623088-3"/>
    </source>
</evidence>
<feature type="binding site" evidence="4">
    <location>
        <begin position="591"/>
        <end position="595"/>
    </location>
    <ligand>
        <name>AMP</name>
        <dbReference type="ChEBI" id="CHEBI:456215"/>
    </ligand>
</feature>
<feature type="binding site" evidence="5">
    <location>
        <position position="760"/>
    </location>
    <ligand>
        <name>Zn(2+)</name>
        <dbReference type="ChEBI" id="CHEBI:29105"/>
        <label>1</label>
    </ligand>
</feature>
<feature type="compositionally biased region" description="Basic and acidic residues" evidence="7">
    <location>
        <begin position="954"/>
        <end position="981"/>
    </location>
</feature>
<feature type="transmembrane region" description="Helical" evidence="8">
    <location>
        <begin position="138"/>
        <end position="159"/>
    </location>
</feature>
<feature type="binding site" evidence="5">
    <location>
        <position position="595"/>
    </location>
    <ligand>
        <name>Zn(2+)</name>
        <dbReference type="ChEBI" id="CHEBI:29105"/>
        <label>1</label>
    </ligand>
</feature>
<dbReference type="InterPro" id="IPR003607">
    <property type="entry name" value="HD/PDEase_dom"/>
</dbReference>
<evidence type="ECO:0000256" key="2">
    <source>
        <dbReference type="ARBA" id="ARBA00022801"/>
    </source>
</evidence>
<feature type="binding site" evidence="4">
    <location>
        <position position="632"/>
    </location>
    <ligand>
        <name>AMP</name>
        <dbReference type="ChEBI" id="CHEBI:456215"/>
    </ligand>
</feature>
<evidence type="ECO:0000256" key="7">
    <source>
        <dbReference type="SAM" id="MobiDB-lite"/>
    </source>
</evidence>
<dbReference type="PhylomeDB" id="A0A0G4HQG8"/>
<dbReference type="SUPFAM" id="SSF109604">
    <property type="entry name" value="HD-domain/PDEase-like"/>
    <property type="match status" value="1"/>
</dbReference>
<keyword evidence="8" id="KW-1133">Transmembrane helix</keyword>
<comment type="similarity">
    <text evidence="6">Belongs to the cyclic nucleotide phosphodiesterase family.</text>
</comment>
<feature type="region of interest" description="Disordered" evidence="7">
    <location>
        <begin position="838"/>
        <end position="861"/>
    </location>
</feature>
<keyword evidence="8" id="KW-0472">Membrane</keyword>
<feature type="binding site" evidence="4">
    <location>
        <position position="814"/>
    </location>
    <ligand>
        <name>AMP</name>
        <dbReference type="ChEBI" id="CHEBI:456215"/>
    </ligand>
</feature>
<accession>A0A0G4HQG8</accession>
<proteinExistence type="inferred from homology"/>
<dbReference type="EMBL" id="CDMZ01003468">
    <property type="protein sequence ID" value="CEM46489.1"/>
    <property type="molecule type" value="Genomic_DNA"/>
</dbReference>
<feature type="transmembrane region" description="Helical" evidence="8">
    <location>
        <begin position="207"/>
        <end position="229"/>
    </location>
</feature>
<feature type="active site" description="Proton donor" evidence="3">
    <location>
        <position position="591"/>
    </location>
</feature>
<reference evidence="10" key="1">
    <citation type="submission" date="2014-11" db="EMBL/GenBank/DDBJ databases">
        <authorList>
            <person name="Otto D Thomas"/>
            <person name="Naeem Raeece"/>
        </authorList>
    </citation>
    <scope>NUCLEOTIDE SEQUENCE</scope>
</reference>
<dbReference type="Gene3D" id="1.10.1300.10">
    <property type="entry name" value="3'5'-cyclic nucleotide phosphodiesterase, catalytic domain"/>
    <property type="match status" value="1"/>
</dbReference>
<evidence type="ECO:0000256" key="3">
    <source>
        <dbReference type="PIRSR" id="PIRSR623088-1"/>
    </source>
</evidence>
<keyword evidence="2 6" id="KW-0378">Hydrolase</keyword>
<dbReference type="GO" id="GO:0007165">
    <property type="term" value="P:signal transduction"/>
    <property type="evidence" value="ECO:0007669"/>
    <property type="project" value="InterPro"/>
</dbReference>
<evidence type="ECO:0000256" key="6">
    <source>
        <dbReference type="RuleBase" id="RU363067"/>
    </source>
</evidence>
<feature type="binding site" evidence="5">
    <location>
        <position position="632"/>
    </location>
    <ligand>
        <name>Zn(2+)</name>
        <dbReference type="ChEBI" id="CHEBI:29105"/>
        <label>2</label>
    </ligand>
</feature>
<comment type="cofactor">
    <cofactor evidence="6">
        <name>a divalent metal cation</name>
        <dbReference type="ChEBI" id="CHEBI:60240"/>
    </cofactor>
    <text evidence="6">Binds 2 divalent metal cations per subunit. Site 1 may preferentially bind zinc ions, while site 2 has a preference for magnesium and/or manganese ions.</text>
</comment>
<feature type="compositionally biased region" description="Basic and acidic residues" evidence="7">
    <location>
        <begin position="32"/>
        <end position="41"/>
    </location>
</feature>
<dbReference type="InterPro" id="IPR023174">
    <property type="entry name" value="PDEase_CS"/>
</dbReference>
<dbReference type="GO" id="GO:0046872">
    <property type="term" value="F:metal ion binding"/>
    <property type="evidence" value="ECO:0007669"/>
    <property type="project" value="UniProtKB-KW"/>
</dbReference>
<dbReference type="CDD" id="cd00077">
    <property type="entry name" value="HDc"/>
    <property type="match status" value="1"/>
</dbReference>
<dbReference type="PROSITE" id="PS00126">
    <property type="entry name" value="PDEASE_I_1"/>
    <property type="match status" value="1"/>
</dbReference>
<feature type="binding site" evidence="5">
    <location>
        <position position="632"/>
    </location>
    <ligand>
        <name>Zn(2+)</name>
        <dbReference type="ChEBI" id="CHEBI:29105"/>
        <label>1</label>
    </ligand>
</feature>
<feature type="domain" description="PDEase" evidence="9">
    <location>
        <begin position="499"/>
        <end position="903"/>
    </location>
</feature>
<protein>
    <recommendedName>
        <fullName evidence="6">Phosphodiesterase</fullName>
        <ecNumber evidence="6">3.1.4.-</ecNumber>
    </recommendedName>
</protein>
<evidence type="ECO:0000256" key="8">
    <source>
        <dbReference type="SAM" id="Phobius"/>
    </source>
</evidence>
<feature type="binding site" evidence="4">
    <location>
        <position position="760"/>
    </location>
    <ligand>
        <name>AMP</name>
        <dbReference type="ChEBI" id="CHEBI:456215"/>
    </ligand>
</feature>
<sequence length="991" mass="109747">MQQPGTPTPVLIPVAEQQEDEEHPVKEGNQVEPERKERKTTTFEANESSGMKSVTGRLKEFMKKALDAEPMPKTFSIKHQVQRFSGYFIEPQMEKKFLRSRLGGRRWGFLLLSIMFICIESLDWGLGASSKYETDLEIARKCLTLSVCVLFFFISLFFWRAFHYLEKVMAGAITFWVFSLSLLREEILTGFASTAVFHSTCGHNDDLFFNEAAIMTLTTAFTVCFIISVPLRRPLLFATLGSVAAISVTAEIMEASSCRLGHQEAVILFFFVLCEIVVFAAVAYAVLSEEFYLRALLTTIGHQKTRIANLVDERDDLLKAKGGTSSVERLVNLLKQVAKQMRAMEQMFLAPETSGVERQMARELSGSVHRMIKDLNEATQLASNAEQLFDVDISGLLRGGRVKGSQSRRRSARSITSADQDDQSSENGIASFLNANFLKTQTVLKQGQLNRRMTGASDSIAGNERTVERQVTVMLVPVFKLLPQSLAEPPSEVLGQFGSAEEEGAQWDLDLRQLQGVEVEGHLTRTEFEAEGGEGNVQQKILVKMKNALPIVGLHLLRPHFQEPLGLATIRKLTNFLTTVEANYTAEAPYHNALHGADVALMTVWLTQQVGVRVRLTPLQNLTVIVAALCHDLGHDGVNNLFHSNSESAIAQVYNDRSILENFHCAQTFRILKDQSCNFLENLDKNAWRAFRSGVIDLILDTDMKGHFQFVSAMKLRVKAESFHHCLSKEAWNPPLKEATAKEMEQDLWLVTRACLKAADLGHSAKSWEIHKKYSFAVTQEFFAQGDLETSLDLPVSPLCSREGASAESLCKSQSGFLSFVCKELFVELSVVEMMARNGGPAGEGEGDPSPSSADFSSGRDVAAAGVGGAASSSSSSFSRVKDVCLRNLTDNVARWGDAKNTAPTVPLWLFDAPKDKRAAVENHPVTVTRERNRHQSISSIDAVSIQILSSPPPDHRDKPNQQLEPEKGNQIAHKGERARGPNDGWGGVEA</sequence>
<evidence type="ECO:0000256" key="4">
    <source>
        <dbReference type="PIRSR" id="PIRSR623088-2"/>
    </source>
</evidence>
<dbReference type="InterPro" id="IPR036971">
    <property type="entry name" value="PDEase_catalytic_dom_sf"/>
</dbReference>
<dbReference type="PRINTS" id="PR00387">
    <property type="entry name" value="PDIESTERASE1"/>
</dbReference>
<dbReference type="GO" id="GO:0004114">
    <property type="term" value="F:3',5'-cyclic-nucleotide phosphodiesterase activity"/>
    <property type="evidence" value="ECO:0007669"/>
    <property type="project" value="InterPro"/>
</dbReference>
<feature type="region of interest" description="Disordered" evidence="7">
    <location>
        <begin position="1"/>
        <end position="49"/>
    </location>
</feature>
<dbReference type="InterPro" id="IPR002073">
    <property type="entry name" value="PDEase_catalytic_dom"/>
</dbReference>
<dbReference type="PANTHER" id="PTHR11347">
    <property type="entry name" value="CYCLIC NUCLEOTIDE PHOSPHODIESTERASE"/>
    <property type="match status" value="1"/>
</dbReference>
<dbReference type="PROSITE" id="PS51845">
    <property type="entry name" value="PDEASE_I_2"/>
    <property type="match status" value="1"/>
</dbReference>
<feature type="binding site" evidence="5">
    <location>
        <position position="631"/>
    </location>
    <ligand>
        <name>Zn(2+)</name>
        <dbReference type="ChEBI" id="CHEBI:29105"/>
        <label>1</label>
    </ligand>
</feature>
<feature type="region of interest" description="Disordered" evidence="7">
    <location>
        <begin position="402"/>
        <end position="426"/>
    </location>
</feature>
<evidence type="ECO:0000313" key="10">
    <source>
        <dbReference type="EMBL" id="CEM46489.1"/>
    </source>
</evidence>